<keyword evidence="4" id="KW-0238">DNA-binding</keyword>
<dbReference type="InterPro" id="IPR007627">
    <property type="entry name" value="RNA_pol_sigma70_r2"/>
</dbReference>
<dbReference type="InterPro" id="IPR014289">
    <property type="entry name" value="RNA_pol_sigma-24-rel"/>
</dbReference>
<dbReference type="InterPro" id="IPR013324">
    <property type="entry name" value="RNA_pol_sigma_r3/r4-like"/>
</dbReference>
<keyword evidence="2" id="KW-0805">Transcription regulation</keyword>
<dbReference type="GO" id="GO:0016987">
    <property type="term" value="F:sigma factor activity"/>
    <property type="evidence" value="ECO:0007669"/>
    <property type="project" value="UniProtKB-KW"/>
</dbReference>
<dbReference type="InterPro" id="IPR013249">
    <property type="entry name" value="RNA_pol_sigma70_r4_t2"/>
</dbReference>
<feature type="domain" description="RNA polymerase sigma-70 region 2" evidence="6">
    <location>
        <begin position="18"/>
        <end position="90"/>
    </location>
</feature>
<evidence type="ECO:0000313" key="8">
    <source>
        <dbReference type="EMBL" id="MDG9698278.1"/>
    </source>
</evidence>
<dbReference type="InterPro" id="IPR014284">
    <property type="entry name" value="RNA_pol_sigma-70_dom"/>
</dbReference>
<evidence type="ECO:0000259" key="6">
    <source>
        <dbReference type="Pfam" id="PF04542"/>
    </source>
</evidence>
<protein>
    <submittedName>
        <fullName evidence="8">Sigma-70 family RNA polymerase sigma factor</fullName>
    </submittedName>
</protein>
<comment type="similarity">
    <text evidence="1">Belongs to the sigma-70 factor family. ECF subfamily.</text>
</comment>
<dbReference type="GO" id="GO:0006352">
    <property type="term" value="P:DNA-templated transcription initiation"/>
    <property type="evidence" value="ECO:0007669"/>
    <property type="project" value="InterPro"/>
</dbReference>
<reference evidence="8 9" key="1">
    <citation type="submission" date="2023-04" db="EMBL/GenBank/DDBJ databases">
        <title>Ottowia paracancer sp. nov., isolated from human stomach.</title>
        <authorList>
            <person name="Song Y."/>
        </authorList>
    </citation>
    <scope>NUCLEOTIDE SEQUENCE [LARGE SCALE GENOMIC DNA]</scope>
    <source>
        <strain evidence="8 9">10c7w1</strain>
    </source>
</reference>
<keyword evidence="9" id="KW-1185">Reference proteome</keyword>
<sequence>MTASADPASAWTDAGALARAWRAPLLRFARLHLQPDEEAEDAVQDTLLAVLAAPAAAPPRGGGPRQGDARGYLFGILKHKITDRLRARYRHGTPPAASATAGGADALDAELFDSRGHWQTGAGPALWHDPESQLQNSQFFAVLEACVSKLPPKPARVFSMKELLDCDADEICATLAITRADYWQCMSRARKQLQLCLGQNWFASPPPAPRKERP</sequence>
<dbReference type="InterPro" id="IPR039425">
    <property type="entry name" value="RNA_pol_sigma-70-like"/>
</dbReference>
<dbReference type="Pfam" id="PF08281">
    <property type="entry name" value="Sigma70_r4_2"/>
    <property type="match status" value="1"/>
</dbReference>
<organism evidence="8 9">
    <name type="scientific">Ottowia cancrivicina</name>
    <dbReference type="NCBI Taxonomy" id="3040346"/>
    <lineage>
        <taxon>Bacteria</taxon>
        <taxon>Pseudomonadati</taxon>
        <taxon>Pseudomonadota</taxon>
        <taxon>Betaproteobacteria</taxon>
        <taxon>Burkholderiales</taxon>
        <taxon>Comamonadaceae</taxon>
        <taxon>Ottowia</taxon>
    </lineage>
</organism>
<dbReference type="Gene3D" id="1.10.10.10">
    <property type="entry name" value="Winged helix-like DNA-binding domain superfamily/Winged helix DNA-binding domain"/>
    <property type="match status" value="1"/>
</dbReference>
<gene>
    <name evidence="8" type="ORF">QB898_00830</name>
</gene>
<dbReference type="Gene3D" id="1.10.1740.10">
    <property type="match status" value="1"/>
</dbReference>
<dbReference type="RefSeq" id="WP_279523420.1">
    <property type="nucleotide sequence ID" value="NZ_JARVII010000001.1"/>
</dbReference>
<name>A0AAW6RD18_9BURK</name>
<dbReference type="PANTHER" id="PTHR43133:SF8">
    <property type="entry name" value="RNA POLYMERASE SIGMA FACTOR HI_1459-RELATED"/>
    <property type="match status" value="1"/>
</dbReference>
<dbReference type="Pfam" id="PF04542">
    <property type="entry name" value="Sigma70_r2"/>
    <property type="match status" value="1"/>
</dbReference>
<dbReference type="SUPFAM" id="SSF88659">
    <property type="entry name" value="Sigma3 and sigma4 domains of RNA polymerase sigma factors"/>
    <property type="match status" value="1"/>
</dbReference>
<feature type="domain" description="RNA polymerase sigma factor 70 region 4 type 2" evidence="7">
    <location>
        <begin position="143"/>
        <end position="193"/>
    </location>
</feature>
<accession>A0AAW6RD18</accession>
<comment type="caution">
    <text evidence="8">The sequence shown here is derived from an EMBL/GenBank/DDBJ whole genome shotgun (WGS) entry which is preliminary data.</text>
</comment>
<keyword evidence="3" id="KW-0731">Sigma factor</keyword>
<evidence type="ECO:0000256" key="3">
    <source>
        <dbReference type="ARBA" id="ARBA00023082"/>
    </source>
</evidence>
<evidence type="ECO:0000313" key="9">
    <source>
        <dbReference type="Proteomes" id="UP001237156"/>
    </source>
</evidence>
<dbReference type="NCBIfam" id="TIGR02937">
    <property type="entry name" value="sigma70-ECF"/>
    <property type="match status" value="1"/>
</dbReference>
<evidence type="ECO:0000256" key="5">
    <source>
        <dbReference type="ARBA" id="ARBA00023163"/>
    </source>
</evidence>
<proteinExistence type="inferred from homology"/>
<dbReference type="PANTHER" id="PTHR43133">
    <property type="entry name" value="RNA POLYMERASE ECF-TYPE SIGMA FACTO"/>
    <property type="match status" value="1"/>
</dbReference>
<dbReference type="AlphaFoldDB" id="A0AAW6RD18"/>
<keyword evidence="5" id="KW-0804">Transcription</keyword>
<evidence type="ECO:0000256" key="2">
    <source>
        <dbReference type="ARBA" id="ARBA00023015"/>
    </source>
</evidence>
<dbReference type="InterPro" id="IPR013325">
    <property type="entry name" value="RNA_pol_sigma_r2"/>
</dbReference>
<evidence type="ECO:0000256" key="4">
    <source>
        <dbReference type="ARBA" id="ARBA00023125"/>
    </source>
</evidence>
<dbReference type="GO" id="GO:0003677">
    <property type="term" value="F:DNA binding"/>
    <property type="evidence" value="ECO:0007669"/>
    <property type="project" value="UniProtKB-KW"/>
</dbReference>
<dbReference type="NCBIfam" id="TIGR02943">
    <property type="entry name" value="Sig70_famx1"/>
    <property type="match status" value="1"/>
</dbReference>
<evidence type="ECO:0000256" key="1">
    <source>
        <dbReference type="ARBA" id="ARBA00010641"/>
    </source>
</evidence>
<dbReference type="EMBL" id="JARVII010000001">
    <property type="protein sequence ID" value="MDG9698278.1"/>
    <property type="molecule type" value="Genomic_DNA"/>
</dbReference>
<dbReference type="SUPFAM" id="SSF88946">
    <property type="entry name" value="Sigma2 domain of RNA polymerase sigma factors"/>
    <property type="match status" value="1"/>
</dbReference>
<dbReference type="Proteomes" id="UP001237156">
    <property type="component" value="Unassembled WGS sequence"/>
</dbReference>
<evidence type="ECO:0000259" key="7">
    <source>
        <dbReference type="Pfam" id="PF08281"/>
    </source>
</evidence>
<dbReference type="InterPro" id="IPR036388">
    <property type="entry name" value="WH-like_DNA-bd_sf"/>
</dbReference>